<evidence type="ECO:0000313" key="3">
    <source>
        <dbReference type="EMBL" id="OGI67296.1"/>
    </source>
</evidence>
<keyword evidence="1" id="KW-0812">Transmembrane</keyword>
<sequence>MFQAAPLPQAQLAARLISGGFMVALGFYLTGWWSGLAALERIGGKIWRRIEPLGRRLLPVNHSAKAFLIGLLWGWLPCGMVYAALAWSLSAGGGANGAALMAAFGLGTMPMLFVLGAAARGLGEFVRRPLVRRVAGIVVLLLGAYTLFASDHSAAHMHHSVGAG</sequence>
<gene>
    <name evidence="3" type="ORF">A2W18_11340</name>
</gene>
<dbReference type="PANTHER" id="PTHR42208:SF1">
    <property type="entry name" value="HEAVY METAL TRANSPORTER"/>
    <property type="match status" value="1"/>
</dbReference>
<dbReference type="EMBL" id="MFSP01000064">
    <property type="protein sequence ID" value="OGI67296.1"/>
    <property type="molecule type" value="Genomic_DNA"/>
</dbReference>
<dbReference type="PANTHER" id="PTHR42208">
    <property type="entry name" value="HEAVY METAL TRANSPORTER-RELATED"/>
    <property type="match status" value="1"/>
</dbReference>
<reference evidence="3 4" key="1">
    <citation type="journal article" date="2016" name="Nat. Commun.">
        <title>Thousands of microbial genomes shed light on interconnected biogeochemical processes in an aquifer system.</title>
        <authorList>
            <person name="Anantharaman K."/>
            <person name="Brown C.T."/>
            <person name="Hug L.A."/>
            <person name="Sharon I."/>
            <person name="Castelle C.J."/>
            <person name="Probst A.J."/>
            <person name="Thomas B.C."/>
            <person name="Singh A."/>
            <person name="Wilkins M.J."/>
            <person name="Karaoz U."/>
            <person name="Brodie E.L."/>
            <person name="Williams K.H."/>
            <person name="Hubbard S.S."/>
            <person name="Banfield J.F."/>
        </authorList>
    </citation>
    <scope>NUCLEOTIDE SEQUENCE [LARGE SCALE GENOMIC DNA]</scope>
</reference>
<proteinExistence type="predicted"/>
<feature type="domain" description="Urease accessory protein UreH-like transmembrane" evidence="2">
    <location>
        <begin position="5"/>
        <end position="145"/>
    </location>
</feature>
<dbReference type="Proteomes" id="UP000179076">
    <property type="component" value="Unassembled WGS sequence"/>
</dbReference>
<feature type="transmembrane region" description="Helical" evidence="1">
    <location>
        <begin position="130"/>
        <end position="148"/>
    </location>
</feature>
<protein>
    <recommendedName>
        <fullName evidence="2">Urease accessory protein UreH-like transmembrane domain-containing protein</fullName>
    </recommendedName>
</protein>
<evidence type="ECO:0000256" key="1">
    <source>
        <dbReference type="SAM" id="Phobius"/>
    </source>
</evidence>
<keyword evidence="1" id="KW-0472">Membrane</keyword>
<dbReference type="AlphaFoldDB" id="A0A1F6VCK5"/>
<evidence type="ECO:0000259" key="2">
    <source>
        <dbReference type="Pfam" id="PF13386"/>
    </source>
</evidence>
<evidence type="ECO:0000313" key="4">
    <source>
        <dbReference type="Proteomes" id="UP000179076"/>
    </source>
</evidence>
<feature type="transmembrane region" description="Helical" evidence="1">
    <location>
        <begin position="97"/>
        <end position="118"/>
    </location>
</feature>
<name>A0A1F6VCK5_9PROT</name>
<feature type="transmembrane region" description="Helical" evidence="1">
    <location>
        <begin position="12"/>
        <end position="39"/>
    </location>
</feature>
<organism evidence="3 4">
    <name type="scientific">Candidatus Muproteobacteria bacterium RBG_16_60_9</name>
    <dbReference type="NCBI Taxonomy" id="1817755"/>
    <lineage>
        <taxon>Bacteria</taxon>
        <taxon>Pseudomonadati</taxon>
        <taxon>Pseudomonadota</taxon>
        <taxon>Candidatus Muproteobacteria</taxon>
    </lineage>
</organism>
<comment type="caution">
    <text evidence="3">The sequence shown here is derived from an EMBL/GenBank/DDBJ whole genome shotgun (WGS) entry which is preliminary data.</text>
</comment>
<feature type="transmembrane region" description="Helical" evidence="1">
    <location>
        <begin position="66"/>
        <end position="85"/>
    </location>
</feature>
<dbReference type="Pfam" id="PF13386">
    <property type="entry name" value="DsbD_2"/>
    <property type="match status" value="1"/>
</dbReference>
<keyword evidence="1" id="KW-1133">Transmembrane helix</keyword>
<accession>A0A1F6VCK5</accession>
<dbReference type="InterPro" id="IPR039447">
    <property type="entry name" value="UreH-like_TM_dom"/>
</dbReference>